<dbReference type="GO" id="GO:0019867">
    <property type="term" value="C:outer membrane"/>
    <property type="evidence" value="ECO:0007669"/>
    <property type="project" value="InterPro"/>
</dbReference>
<dbReference type="PANTHER" id="PTHR12815">
    <property type="entry name" value="SORTING AND ASSEMBLY MACHINERY SAMM50 PROTEIN FAMILY MEMBER"/>
    <property type="match status" value="1"/>
</dbReference>
<evidence type="ECO:0000259" key="7">
    <source>
        <dbReference type="Pfam" id="PF01103"/>
    </source>
</evidence>
<dbReference type="Gene3D" id="3.10.20.310">
    <property type="entry name" value="membrane protein fhac"/>
    <property type="match status" value="1"/>
</dbReference>
<evidence type="ECO:0000256" key="5">
    <source>
        <dbReference type="ARBA" id="ARBA00023237"/>
    </source>
</evidence>
<keyword evidence="4" id="KW-0472">Membrane</keyword>
<proteinExistence type="predicted"/>
<evidence type="ECO:0000256" key="3">
    <source>
        <dbReference type="ARBA" id="ARBA00022729"/>
    </source>
</evidence>
<protein>
    <submittedName>
        <fullName evidence="8">BamA/TamA family outer membrane protein</fullName>
    </submittedName>
</protein>
<gene>
    <name evidence="8" type="ORF">FNT36_04805</name>
</gene>
<dbReference type="Pfam" id="PF01103">
    <property type="entry name" value="Omp85"/>
    <property type="match status" value="1"/>
</dbReference>
<evidence type="ECO:0000256" key="1">
    <source>
        <dbReference type="ARBA" id="ARBA00004370"/>
    </source>
</evidence>
<comment type="caution">
    <text evidence="8">The sequence shown here is derived from an EMBL/GenBank/DDBJ whole genome shotgun (WGS) entry which is preliminary data.</text>
</comment>
<dbReference type="AlphaFoldDB" id="A0A558C3S5"/>
<feature type="region of interest" description="Disordered" evidence="6">
    <location>
        <begin position="354"/>
        <end position="374"/>
    </location>
</feature>
<evidence type="ECO:0000256" key="4">
    <source>
        <dbReference type="ARBA" id="ARBA00023136"/>
    </source>
</evidence>
<dbReference type="InterPro" id="IPR000184">
    <property type="entry name" value="Bac_surfAg_D15"/>
</dbReference>
<reference evidence="8 9" key="1">
    <citation type="submission" date="2019-07" db="EMBL/GenBank/DDBJ databases">
        <title>Hymenobacter sp. straun FUR1 Genome sequencing and assembly.</title>
        <authorList>
            <person name="Chhetri G."/>
        </authorList>
    </citation>
    <scope>NUCLEOTIDE SEQUENCE [LARGE SCALE GENOMIC DNA]</scope>
    <source>
        <strain evidence="8 9">Fur1</strain>
    </source>
</reference>
<keyword evidence="9" id="KW-1185">Reference proteome</keyword>
<dbReference type="InterPro" id="IPR039910">
    <property type="entry name" value="D15-like"/>
</dbReference>
<dbReference type="PROSITE" id="PS51257">
    <property type="entry name" value="PROKAR_LIPOPROTEIN"/>
    <property type="match status" value="1"/>
</dbReference>
<dbReference type="OrthoDB" id="9769707at2"/>
<accession>A0A558C3S5</accession>
<dbReference type="Gene3D" id="2.40.160.50">
    <property type="entry name" value="membrane protein fhac: a member of the omp85/tpsb transporter family"/>
    <property type="match status" value="1"/>
</dbReference>
<name>A0A558C3S5_9BACT</name>
<comment type="subcellular location">
    <subcellularLocation>
        <location evidence="1">Membrane</location>
    </subcellularLocation>
</comment>
<dbReference type="RefSeq" id="WP_144844877.1">
    <property type="nucleotide sequence ID" value="NZ_VMRJ01000001.1"/>
</dbReference>
<dbReference type="EMBL" id="VMRJ01000001">
    <property type="protein sequence ID" value="TVT43410.1"/>
    <property type="molecule type" value="Genomic_DNA"/>
</dbReference>
<dbReference type="PANTHER" id="PTHR12815:SF47">
    <property type="entry name" value="TRANSLOCATION AND ASSEMBLY MODULE SUBUNIT TAMA"/>
    <property type="match status" value="1"/>
</dbReference>
<sequence length="929" mass="104610">MEKVRKLTLAPGLGLLTALLWLAAGCSPLRLLQPNQRLLTQVEVESHDLSPAQQERLLTLVQQKPNRNLPIPRLAVYQFGHSFYDSAKIRKKIERIQTKYAKKLAAASTDSAKVGKLTTRRDRLLQRKEQALAKGNAIMRLGEPPVIYDPDLSRRTVDQLTTYLRSQGFFRAQVTYTDSARSKRSLVDGILRVLQLRNKPVHAVPLRDSAGQRLHRRVTVTYQVQEGPGFTLSQYTRSIPDSGVAQVVARGQGSALLHVGDAYNEDLIGQERQRLETLLKNAGYYDFRTQFITLEADTSFEKTQVRLRLLIASPAGGHRRYRLREVTMLADAGQGQVLRSLAGDTARLVRRRRLGRRNAATAPEAEGSIGSISTANMPAGVTPAAVADSLAARRRGRARLAPRDTVRYDSVAFASRGPLPIKPSILTRQITLRPGQLYNLNRTQRTTRQLSALDMYRFSNVSFSKVPDAKPLASDTIAAPATDHYLDALVTASPSPRFAETTEFGGTYVADRLGPFANLRLKWRNPFHGAEVLELSGRIGFEGQYTRLGTSDGGNAVQNSVYTVQYGATAALLIPKFLVPFGIGHSLRGYQPRTRFSVSQTYTRTPFYTRTNAEFTFDYLWQTSPYHQYIFTPIDAALVKTPFIRDDYRDSLQAYRRRGSPLYQSFRSIYEPSFSFTSIYNSNDINQTHSARYLRLFVEVGGLTRNLYRTKTWFRGDREPENQTEAYDFAKLSVDYRRYYKLSPLTYLAWRLNGGVAHALTPTPTASDPNVSTYTIPYDKYFFVGGSNSVRAWQPRRLGTGSYATQFASGQRDYITEQPGELLLEGSVEYRFPVYSFIKGALFTDFGNVWTLQPDPARPGAEFRFNSFAQQFAVGSGIGIRLDFTFLILRFDIATKVYDPTAPERWTIRNVLSQTRNQTALNIGIGYPF</sequence>
<keyword evidence="2" id="KW-0812">Transmembrane</keyword>
<dbReference type="Proteomes" id="UP000317624">
    <property type="component" value="Unassembled WGS sequence"/>
</dbReference>
<organism evidence="8 9">
    <name type="scientific">Hymenobacter setariae</name>
    <dbReference type="NCBI Taxonomy" id="2594794"/>
    <lineage>
        <taxon>Bacteria</taxon>
        <taxon>Pseudomonadati</taxon>
        <taxon>Bacteroidota</taxon>
        <taxon>Cytophagia</taxon>
        <taxon>Cytophagales</taxon>
        <taxon>Hymenobacteraceae</taxon>
        <taxon>Hymenobacter</taxon>
    </lineage>
</organism>
<keyword evidence="5" id="KW-0998">Cell outer membrane</keyword>
<keyword evidence="3" id="KW-0732">Signal</keyword>
<evidence type="ECO:0000313" key="9">
    <source>
        <dbReference type="Proteomes" id="UP000317624"/>
    </source>
</evidence>
<evidence type="ECO:0000256" key="6">
    <source>
        <dbReference type="SAM" id="MobiDB-lite"/>
    </source>
</evidence>
<feature type="domain" description="Bacterial surface antigen (D15)" evidence="7">
    <location>
        <begin position="725"/>
        <end position="917"/>
    </location>
</feature>
<evidence type="ECO:0000313" key="8">
    <source>
        <dbReference type="EMBL" id="TVT43410.1"/>
    </source>
</evidence>
<evidence type="ECO:0000256" key="2">
    <source>
        <dbReference type="ARBA" id="ARBA00022692"/>
    </source>
</evidence>